<comment type="caution">
    <text evidence="3">The sequence shown here is derived from an EMBL/GenBank/DDBJ whole genome shotgun (WGS) entry which is preliminary data.</text>
</comment>
<dbReference type="InterPro" id="IPR043502">
    <property type="entry name" value="DNA/RNA_pol_sf"/>
</dbReference>
<name>A0A6L2PA42_TANCI</name>
<reference evidence="3" key="1">
    <citation type="journal article" date="2019" name="Sci. Rep.">
        <title>Draft genome of Tanacetum cinerariifolium, the natural source of mosquito coil.</title>
        <authorList>
            <person name="Yamashiro T."/>
            <person name="Shiraishi A."/>
            <person name="Satake H."/>
            <person name="Nakayama K."/>
        </authorList>
    </citation>
    <scope>NUCLEOTIDE SEQUENCE</scope>
</reference>
<dbReference type="CDD" id="cd09272">
    <property type="entry name" value="RNase_HI_RT_Ty1"/>
    <property type="match status" value="1"/>
</dbReference>
<evidence type="ECO:0000256" key="1">
    <source>
        <dbReference type="SAM" id="MobiDB-lite"/>
    </source>
</evidence>
<feature type="region of interest" description="Disordered" evidence="1">
    <location>
        <begin position="1"/>
        <end position="22"/>
    </location>
</feature>
<feature type="domain" description="Reverse transcriptase Ty1/copia-type" evidence="2">
    <location>
        <begin position="68"/>
        <end position="194"/>
    </location>
</feature>
<dbReference type="PANTHER" id="PTHR11439">
    <property type="entry name" value="GAG-POL-RELATED RETROTRANSPOSON"/>
    <property type="match status" value="1"/>
</dbReference>
<dbReference type="Pfam" id="PF07727">
    <property type="entry name" value="RVT_2"/>
    <property type="match status" value="1"/>
</dbReference>
<dbReference type="AlphaFoldDB" id="A0A6L2PA42"/>
<gene>
    <name evidence="3" type="ORF">Tci_065970</name>
</gene>
<dbReference type="EMBL" id="BKCJ010010971">
    <property type="protein sequence ID" value="GEU93992.1"/>
    <property type="molecule type" value="Genomic_DNA"/>
</dbReference>
<dbReference type="InterPro" id="IPR013103">
    <property type="entry name" value="RVT_2"/>
</dbReference>
<dbReference type="SUPFAM" id="SSF56672">
    <property type="entry name" value="DNA/RNA polymerases"/>
    <property type="match status" value="1"/>
</dbReference>
<protein>
    <submittedName>
        <fullName evidence="3">Copia protein</fullName>
    </submittedName>
</protein>
<evidence type="ECO:0000313" key="3">
    <source>
        <dbReference type="EMBL" id="GEU93992.1"/>
    </source>
</evidence>
<sequence>MNPGIISSGLVQNPPSSTPYVPPTKNDWDILFQPMFDEYLNPTPSVVSPFPEAAALRPDDPTCLPSVLKNKARLIDKGYRQEEGLEFKESFSPVGHIEVIKIVVAKATNKDMPIYMMDVKTSFLNGELHEEVYVSQPEGFVDRDNPTHVYEVKKVLYGLKQAQLSSFLLSQKFSKGAVDPTLFTRKEGKDILMVRPTKKHLHVVKQIFQYLRGTTNTGLWYSKDTSLALTAYADADHARCQDTRRSTYGSAQFLGDKLISWSSKKQKSTAIFSIEAKYVALSRCCAQILWMRSQLTYYGFEFNKIPLYCDNKSAITLCCNNVQCSRSNHIDVQYHFIKEQVENGLVELYFVRVEYSLANFFTKALPRKRFKFLINKLGMKSMSPETFKSLAEENKEMVVPLR</sequence>
<proteinExistence type="predicted"/>
<feature type="non-terminal residue" evidence="3">
    <location>
        <position position="402"/>
    </location>
</feature>
<dbReference type="PANTHER" id="PTHR11439:SF495">
    <property type="entry name" value="REVERSE TRANSCRIPTASE, RNA-DEPENDENT DNA POLYMERASE-RELATED"/>
    <property type="match status" value="1"/>
</dbReference>
<organism evidence="3">
    <name type="scientific">Tanacetum cinerariifolium</name>
    <name type="common">Dalmatian daisy</name>
    <name type="synonym">Chrysanthemum cinerariifolium</name>
    <dbReference type="NCBI Taxonomy" id="118510"/>
    <lineage>
        <taxon>Eukaryota</taxon>
        <taxon>Viridiplantae</taxon>
        <taxon>Streptophyta</taxon>
        <taxon>Embryophyta</taxon>
        <taxon>Tracheophyta</taxon>
        <taxon>Spermatophyta</taxon>
        <taxon>Magnoliopsida</taxon>
        <taxon>eudicotyledons</taxon>
        <taxon>Gunneridae</taxon>
        <taxon>Pentapetalae</taxon>
        <taxon>asterids</taxon>
        <taxon>campanulids</taxon>
        <taxon>Asterales</taxon>
        <taxon>Asteraceae</taxon>
        <taxon>Asteroideae</taxon>
        <taxon>Anthemideae</taxon>
        <taxon>Anthemidinae</taxon>
        <taxon>Tanacetum</taxon>
    </lineage>
</organism>
<accession>A0A6L2PA42</accession>
<evidence type="ECO:0000259" key="2">
    <source>
        <dbReference type="Pfam" id="PF07727"/>
    </source>
</evidence>